<proteinExistence type="predicted"/>
<reference evidence="1" key="1">
    <citation type="submission" date="2020-06" db="EMBL/GenBank/DDBJ databases">
        <authorList>
            <person name="Onetto C."/>
        </authorList>
    </citation>
    <scope>NUCLEOTIDE SEQUENCE</scope>
</reference>
<dbReference type="EMBL" id="CAIJEO010000005">
    <property type="protein sequence ID" value="CAD0093094.1"/>
    <property type="molecule type" value="Genomic_DNA"/>
</dbReference>
<keyword evidence="2" id="KW-1185">Reference proteome</keyword>
<evidence type="ECO:0000313" key="1">
    <source>
        <dbReference type="EMBL" id="CAD0093094.1"/>
    </source>
</evidence>
<organism evidence="1 2">
    <name type="scientific">Aureobasidium mustum</name>
    <dbReference type="NCBI Taxonomy" id="2773714"/>
    <lineage>
        <taxon>Eukaryota</taxon>
        <taxon>Fungi</taxon>
        <taxon>Dikarya</taxon>
        <taxon>Ascomycota</taxon>
        <taxon>Pezizomycotina</taxon>
        <taxon>Dothideomycetes</taxon>
        <taxon>Dothideomycetidae</taxon>
        <taxon>Dothideales</taxon>
        <taxon>Saccotheciaceae</taxon>
        <taxon>Aureobasidium</taxon>
    </lineage>
</organism>
<sequence length="69" mass="8038">MPCRDETHEHNWPSEGMLHISRCEIFCGCCEGEDAEVVYQYPWNLRDHVRKVHRAQGLFITVSPQAPKV</sequence>
<gene>
    <name evidence="1" type="ORF">AWRI4233_LOCUS4034</name>
</gene>
<evidence type="ECO:0000313" key="2">
    <source>
        <dbReference type="Proteomes" id="UP000714618"/>
    </source>
</evidence>
<dbReference type="OrthoDB" id="3910132at2759"/>
<comment type="caution">
    <text evidence="1">The sequence shown here is derived from an EMBL/GenBank/DDBJ whole genome shotgun (WGS) entry which is preliminary data.</text>
</comment>
<accession>A0A9N8PE98</accession>
<dbReference type="AlphaFoldDB" id="A0A9N8PE98"/>
<dbReference type="Proteomes" id="UP000714618">
    <property type="component" value="Unassembled WGS sequence"/>
</dbReference>
<name>A0A9N8PE98_9PEZI</name>
<protein>
    <submittedName>
        <fullName evidence="1">Uncharacterized protein</fullName>
    </submittedName>
</protein>